<name>A0ABT6MJD7_9NOCA</name>
<feature type="region of interest" description="Disordered" evidence="1">
    <location>
        <begin position="1"/>
        <end position="51"/>
    </location>
</feature>
<protein>
    <submittedName>
        <fullName evidence="3">Uncharacterized protein</fullName>
    </submittedName>
</protein>
<keyword evidence="4" id="KW-1185">Reference proteome</keyword>
<keyword evidence="2" id="KW-0812">Transmembrane</keyword>
<feature type="region of interest" description="Disordered" evidence="1">
    <location>
        <begin position="363"/>
        <end position="382"/>
    </location>
</feature>
<sequence length="382" mass="40689">MATAEVSTDDTQKPGPRAGQRETAGEKRTTGNRRRPEATTPPRKPRRLVDGSTLPCTYTVVDWAMLPAETAAKARRLAHRESRRAEGPSARNWPTPTTVDALAVAAAAVAVAVVGIEPIRAMLSDLTSGRIGQDGEYYGIQVAAMAVGVAIVIALALTAVWVRIRTRGERLRRSERRALASATRELTWPASPVGAQRRLVEQVLAAELAVEKIQANPGWSSTYGDEQRVRLNLDEELEQIAVSAHKLIEIHDATPTEPVADRSIPASAARERWAERRRVLADAEQAISRRVAALSDVAASLPGPTMVRTNLQMERESARVDGEIPVVEAITTASLGRVQHILGVAGSIAAWAGADRASVPGAVGDAETAGQPPAAVVGRPTG</sequence>
<proteinExistence type="predicted"/>
<accession>A0ABT6MJD7</accession>
<evidence type="ECO:0000256" key="2">
    <source>
        <dbReference type="SAM" id="Phobius"/>
    </source>
</evidence>
<keyword evidence="2" id="KW-1133">Transmembrane helix</keyword>
<dbReference type="EMBL" id="JARXVC010000017">
    <property type="protein sequence ID" value="MDH6284015.1"/>
    <property type="molecule type" value="Genomic_DNA"/>
</dbReference>
<dbReference type="RefSeq" id="WP_280763264.1">
    <property type="nucleotide sequence ID" value="NZ_JARXVC010000017.1"/>
</dbReference>
<feature type="transmembrane region" description="Helical" evidence="2">
    <location>
        <begin position="101"/>
        <end position="123"/>
    </location>
</feature>
<evidence type="ECO:0000256" key="1">
    <source>
        <dbReference type="SAM" id="MobiDB-lite"/>
    </source>
</evidence>
<keyword evidence="2" id="KW-0472">Membrane</keyword>
<evidence type="ECO:0000313" key="4">
    <source>
        <dbReference type="Proteomes" id="UP001160334"/>
    </source>
</evidence>
<gene>
    <name evidence="3" type="ORF">M2280_005266</name>
</gene>
<feature type="transmembrane region" description="Helical" evidence="2">
    <location>
        <begin position="143"/>
        <end position="164"/>
    </location>
</feature>
<dbReference type="Proteomes" id="UP001160334">
    <property type="component" value="Unassembled WGS sequence"/>
</dbReference>
<evidence type="ECO:0000313" key="3">
    <source>
        <dbReference type="EMBL" id="MDH6284015.1"/>
    </source>
</evidence>
<reference evidence="3 4" key="1">
    <citation type="submission" date="2023-04" db="EMBL/GenBank/DDBJ databases">
        <title>Forest soil microbial communities from Buena Vista Peninsula, Colon Province, Panama.</title>
        <authorList>
            <person name="Bouskill N."/>
        </authorList>
    </citation>
    <scope>NUCLEOTIDE SEQUENCE [LARGE SCALE GENOMIC DNA]</scope>
    <source>
        <strain evidence="3 4">CFH S0262</strain>
    </source>
</reference>
<organism evidence="3 4">
    <name type="scientific">Prescottella agglutinans</name>
    <dbReference type="NCBI Taxonomy" id="1644129"/>
    <lineage>
        <taxon>Bacteria</taxon>
        <taxon>Bacillati</taxon>
        <taxon>Actinomycetota</taxon>
        <taxon>Actinomycetes</taxon>
        <taxon>Mycobacteriales</taxon>
        <taxon>Nocardiaceae</taxon>
        <taxon>Prescottella</taxon>
    </lineage>
</organism>
<feature type="compositionally biased region" description="Basic and acidic residues" evidence="1">
    <location>
        <begin position="19"/>
        <end position="37"/>
    </location>
</feature>
<comment type="caution">
    <text evidence="3">The sequence shown here is derived from an EMBL/GenBank/DDBJ whole genome shotgun (WGS) entry which is preliminary data.</text>
</comment>